<dbReference type="PRINTS" id="PR00081">
    <property type="entry name" value="GDHRDH"/>
</dbReference>
<dbReference type="PROSITE" id="PS00061">
    <property type="entry name" value="ADH_SHORT"/>
    <property type="match status" value="1"/>
</dbReference>
<name>A0ABS8INJ0_9BURK</name>
<dbReference type="Pfam" id="PF07993">
    <property type="entry name" value="NAD_binding_4"/>
    <property type="match status" value="1"/>
</dbReference>
<evidence type="ECO:0000256" key="1">
    <source>
        <dbReference type="ARBA" id="ARBA00006484"/>
    </source>
</evidence>
<keyword evidence="5" id="KW-1185">Reference proteome</keyword>
<protein>
    <submittedName>
        <fullName evidence="4">SDR family oxidoreductase</fullName>
    </submittedName>
</protein>
<dbReference type="CDD" id="cd05233">
    <property type="entry name" value="SDR_c"/>
    <property type="match status" value="1"/>
</dbReference>
<reference evidence="4 5" key="1">
    <citation type="submission" date="2021-11" db="EMBL/GenBank/DDBJ databases">
        <authorList>
            <person name="Huq M.A."/>
        </authorList>
    </citation>
    <scope>NUCLEOTIDE SEQUENCE [LARGE SCALE GENOMIC DNA]</scope>
    <source>
        <strain evidence="4 5">MAHUQ-52</strain>
    </source>
</reference>
<evidence type="ECO:0000313" key="5">
    <source>
        <dbReference type="Proteomes" id="UP001198701"/>
    </source>
</evidence>
<dbReference type="InterPro" id="IPR057313">
    <property type="entry name" value="Maqu_2507-like"/>
</dbReference>
<dbReference type="CDD" id="cd05263">
    <property type="entry name" value="MupV_like_SDR_e"/>
    <property type="match status" value="1"/>
</dbReference>
<evidence type="ECO:0000313" key="4">
    <source>
        <dbReference type="EMBL" id="MCC6069431.1"/>
    </source>
</evidence>
<dbReference type="InterPro" id="IPR036291">
    <property type="entry name" value="NAD(P)-bd_dom_sf"/>
</dbReference>
<comment type="similarity">
    <text evidence="1">Belongs to the short-chain dehydrogenases/reductases (SDR) family.</text>
</comment>
<feature type="domain" description="Ketoreductase" evidence="3">
    <location>
        <begin position="379"/>
        <end position="565"/>
    </location>
</feature>
<dbReference type="PRINTS" id="PR00080">
    <property type="entry name" value="SDRFAMILY"/>
</dbReference>
<proteinExistence type="inferred from homology"/>
<dbReference type="Proteomes" id="UP001198701">
    <property type="component" value="Unassembled WGS sequence"/>
</dbReference>
<dbReference type="Pfam" id="PF00106">
    <property type="entry name" value="adh_short"/>
    <property type="match status" value="1"/>
</dbReference>
<evidence type="ECO:0000256" key="2">
    <source>
        <dbReference type="ARBA" id="ARBA00023002"/>
    </source>
</evidence>
<dbReference type="InterPro" id="IPR020904">
    <property type="entry name" value="Sc_DH/Rdtase_CS"/>
</dbReference>
<dbReference type="PANTHER" id="PTHR44196:SF1">
    <property type="entry name" value="DEHYDROGENASE_REDUCTASE SDR FAMILY MEMBER 7B"/>
    <property type="match status" value="1"/>
</dbReference>
<dbReference type="SMART" id="SM00822">
    <property type="entry name" value="PKS_KR"/>
    <property type="match status" value="1"/>
</dbReference>
<dbReference type="PANTHER" id="PTHR44196">
    <property type="entry name" value="DEHYDROGENASE/REDUCTASE SDR FAMILY MEMBER 7B"/>
    <property type="match status" value="1"/>
</dbReference>
<dbReference type="Gene3D" id="3.40.50.720">
    <property type="entry name" value="NAD(P)-binding Rossmann-like Domain"/>
    <property type="match status" value="2"/>
</dbReference>
<dbReference type="SUPFAM" id="SSF51735">
    <property type="entry name" value="NAD(P)-binding Rossmann-fold domains"/>
    <property type="match status" value="2"/>
</dbReference>
<accession>A0ABS8INJ0</accession>
<dbReference type="EMBL" id="JAJHPV010000002">
    <property type="protein sequence ID" value="MCC6069431.1"/>
    <property type="molecule type" value="Genomic_DNA"/>
</dbReference>
<sequence length="659" mass="71523">MRYFITGATGFIGRRLVRVLLESPSSTVYFLARDASRDKLPALFALWKADATRAIPVSGDVLLPELGLSAQQRDELAGRIDHFIHLAAIYDLRADAAAQASTNIEGTRRAVALAGELKAGCFHHMSSVAAAGLYQGVFREDMFGEAEQLWHPYFASKHASEQVVRETCAVPWRVYRPGLVMGDSRSGETDKADGPYYFFKLIQRIRALLPPWMPAPGIEGGRINIVPVDYVVAAFNHIAHLPGLDGKCFHLTDPESRRVGDVLNIFARAAHAPKMSLRINAALFSYLPEWLRQGVAALQPVRRMHDAIMNDLGLPDGIMQLANWPTRFDNRAAAAALAGSGIVCPPLEDYAGPVWDYWERHLDPALLIDRSLRGRVAGKVALVTGGSSGIGLATAHRLAAAGATTLICGRDLAKLEAARAQVQERGFDLAIYQADLADMDDCARLLQVLLADHGRVDILVNNAGRSIRRAVEESYDRFHDFQRMMQLNYFGALRMTLGLLPAMVAQRAGQVINISSIGVLTSVPRFSGYVASKAALEAWSYCAAAEFSDLGIVFTTINMPLVRTPMIAPSKVYRDAPAITPEQAAELVVEAVIAQPARIATNVGMLGLAMHAAAPQLSQIIMSSAYRLSAASDPSAPGPAQDSSPELRALQQLLHGVHL</sequence>
<evidence type="ECO:0000259" key="3">
    <source>
        <dbReference type="SMART" id="SM00822"/>
    </source>
</evidence>
<dbReference type="InterPro" id="IPR002347">
    <property type="entry name" value="SDR_fam"/>
</dbReference>
<dbReference type="NCBIfam" id="NF005539">
    <property type="entry name" value="PRK07201.1"/>
    <property type="match status" value="1"/>
</dbReference>
<gene>
    <name evidence="4" type="ORF">LMJ30_00470</name>
</gene>
<organism evidence="4 5">
    <name type="scientific">Massilia agrisoli</name>
    <dbReference type="NCBI Taxonomy" id="2892444"/>
    <lineage>
        <taxon>Bacteria</taxon>
        <taxon>Pseudomonadati</taxon>
        <taxon>Pseudomonadota</taxon>
        <taxon>Betaproteobacteria</taxon>
        <taxon>Burkholderiales</taxon>
        <taxon>Oxalobacteraceae</taxon>
        <taxon>Telluria group</taxon>
        <taxon>Massilia</taxon>
    </lineage>
</organism>
<dbReference type="InterPro" id="IPR057326">
    <property type="entry name" value="KR_dom"/>
</dbReference>
<dbReference type="InterPro" id="IPR013120">
    <property type="entry name" value="FAR_NAD-bd"/>
</dbReference>
<comment type="caution">
    <text evidence="4">The sequence shown here is derived from an EMBL/GenBank/DDBJ whole genome shotgun (WGS) entry which is preliminary data.</text>
</comment>
<dbReference type="RefSeq" id="WP_229430368.1">
    <property type="nucleotide sequence ID" value="NZ_JAJHPV010000002.1"/>
</dbReference>
<keyword evidence="2" id="KW-0560">Oxidoreductase</keyword>